<dbReference type="SUPFAM" id="SSF52058">
    <property type="entry name" value="L domain-like"/>
    <property type="match status" value="3"/>
</dbReference>
<comment type="caution">
    <text evidence="3">The sequence shown here is derived from an EMBL/GenBank/DDBJ whole genome shotgun (WGS) entry which is preliminary data.</text>
</comment>
<dbReference type="InterPro" id="IPR032675">
    <property type="entry name" value="LRR_dom_sf"/>
</dbReference>
<evidence type="ECO:0008006" key="5">
    <source>
        <dbReference type="Google" id="ProtNLM"/>
    </source>
</evidence>
<accession>A0ABR2L7F8</accession>
<reference evidence="3 4" key="1">
    <citation type="submission" date="2024-04" db="EMBL/GenBank/DDBJ databases">
        <title>Tritrichomonas musculus Genome.</title>
        <authorList>
            <person name="Alves-Ferreira E."/>
            <person name="Grigg M."/>
            <person name="Lorenzi H."/>
            <person name="Galac M."/>
        </authorList>
    </citation>
    <scope>NUCLEOTIDE SEQUENCE [LARGE SCALE GENOMIC DNA]</scope>
    <source>
        <strain evidence="3 4">EAF2021</strain>
    </source>
</reference>
<keyword evidence="1" id="KW-0472">Membrane</keyword>
<dbReference type="Pfam" id="PF13306">
    <property type="entry name" value="LRR_5"/>
    <property type="match status" value="8"/>
</dbReference>
<gene>
    <name evidence="3" type="ORF">M9Y10_001589</name>
</gene>
<dbReference type="Gene3D" id="3.40.50.12480">
    <property type="match status" value="1"/>
</dbReference>
<dbReference type="PANTHER" id="PTHR45661:SF3">
    <property type="entry name" value="IG-LIKE DOMAIN-CONTAINING PROTEIN"/>
    <property type="match status" value="1"/>
</dbReference>
<evidence type="ECO:0000313" key="3">
    <source>
        <dbReference type="EMBL" id="KAK8899278.1"/>
    </source>
</evidence>
<keyword evidence="1" id="KW-1133">Transmembrane helix</keyword>
<keyword evidence="2" id="KW-0732">Signal</keyword>
<name>A0ABR2L7F8_9EUKA</name>
<dbReference type="InterPro" id="IPR053139">
    <property type="entry name" value="Surface_bspA-like"/>
</dbReference>
<feature type="transmembrane region" description="Helical" evidence="1">
    <location>
        <begin position="1153"/>
        <end position="1176"/>
    </location>
</feature>
<dbReference type="PANTHER" id="PTHR45661">
    <property type="entry name" value="SURFACE ANTIGEN"/>
    <property type="match status" value="1"/>
</dbReference>
<feature type="signal peptide" evidence="2">
    <location>
        <begin position="1"/>
        <end position="18"/>
    </location>
</feature>
<feature type="chain" id="PRO_5046066688" description="Surface antigen BspA-like" evidence="2">
    <location>
        <begin position="19"/>
        <end position="1194"/>
    </location>
</feature>
<keyword evidence="1" id="KW-0812">Transmembrane</keyword>
<proteinExistence type="predicted"/>
<dbReference type="EMBL" id="JAPFFF010000001">
    <property type="protein sequence ID" value="KAK8899278.1"/>
    <property type="molecule type" value="Genomic_DNA"/>
</dbReference>
<dbReference type="Gene3D" id="3.80.10.10">
    <property type="entry name" value="Ribonuclease Inhibitor"/>
    <property type="match status" value="6"/>
</dbReference>
<protein>
    <recommendedName>
        <fullName evidence="5">Surface antigen BspA-like</fullName>
    </recommendedName>
</protein>
<dbReference type="Proteomes" id="UP001470230">
    <property type="component" value="Unassembled WGS sequence"/>
</dbReference>
<evidence type="ECO:0000256" key="2">
    <source>
        <dbReference type="SAM" id="SignalP"/>
    </source>
</evidence>
<evidence type="ECO:0000256" key="1">
    <source>
        <dbReference type="SAM" id="Phobius"/>
    </source>
</evidence>
<sequence length="1194" mass="130084">MIGPLYLFILTILSSCSTKKALVDDWCAKIANYAVNAENVNDQDHQFSDKECRKTSVTFSGVTSIGNGFFQSSKLNSVTITTAITRIESYAFYDAEIATVNLASGSNTQFGNSIFADSQITNLQISMATIPNYLFGSNGYFSNVVFTNAVETVEDYAFSGSTINRLNMEAATLITEVQSTYGATISEFTSIPPNLKIVSSAFAGKTVPSQLVFNDQLQTISTGAFQGCTSLKSVDFSKATYLKTIGSNAFKETSLKTVKFPSNGVLEEIQSGAFQNLITLEGTDNTVIKAHFIRSSAFANCINLVASIEITSIPSSSSTIGPALIDSSAFLDCYKINNLNIEKFEYSSSIGASAFRNSGIQVISLPEVSFKSIGRNAFLNCSRFTGAPNSKLLVDSIAEFAFQFDDQFNVAEIKAEQIAQQAFEYCKALSAEITLEEKGNIGGQAFAYCGPLKGLKLNRQENDDSETYLKTELVRQSIGNNAFYRSGLTGDLQIPLTVNFIGQGAFAYCNLNSINISGSNKFAQFISQEAFYRSVPKSKNFELNIPFSVVNIGPSAFAYCPIETLTIYGSKITDQDQYGSSQSFDKTNIQEKAFYSCDQLKTLVFEGFDIDFDKTSFKGCPIKDITFGNIKKIPDEAFYGMTSIEGDIIIPDSVSEIGDYAFQGCSGITGVTFENRTKFIFTLTGDTGSLPNLDPLHISDKEIGKFAFYGCTGIKKITIPHGVKIIEEYTYYRCSQLESIEIPKTVTQINQYAFYQCTGLNCELELPDELTQIDGHAFEGCNKLKGSLIIPDLVLSIGPNAFMGCTTFNELKLGRSLYIISSNAFRDCTSFRGSLVLPKPSLYNNGNNVEFRKLQIQSNAFSRCSQFSGLLEIPENTEVLGIGAFRDCYSLTGLRLPDSITSLNNYVFSGCYGFTGPIPTGNLQYIGVNAFANCSGFTGDLDLSKLQSSGDLTISDYAFYNCQGLNGQLLLPSSVVNVNKYAFYGCSGLQGTLDCSSLEKVERSAFEKCSSLSGPLIFKSAEEIQENAFAGCSGFSDTLSFVVGGLSIDQGAFRDCSGFNKGTLRFMMAGYEENAGNQLINVHYTFQYFLKIDNEAFENTKFDNVYYLGRFAPDCGYDSGISKAKNIYTSSNYANKTFCGKTVKGKGGLSGGAIAGIVIAVVVVVAIIVILVIFFLKKKGKDNSEGEVEMNNEP</sequence>
<organism evidence="3 4">
    <name type="scientific">Tritrichomonas musculus</name>
    <dbReference type="NCBI Taxonomy" id="1915356"/>
    <lineage>
        <taxon>Eukaryota</taxon>
        <taxon>Metamonada</taxon>
        <taxon>Parabasalia</taxon>
        <taxon>Tritrichomonadida</taxon>
        <taxon>Tritrichomonadidae</taxon>
        <taxon>Tritrichomonas</taxon>
    </lineage>
</organism>
<keyword evidence="4" id="KW-1185">Reference proteome</keyword>
<evidence type="ECO:0000313" key="4">
    <source>
        <dbReference type="Proteomes" id="UP001470230"/>
    </source>
</evidence>
<dbReference type="InterPro" id="IPR026906">
    <property type="entry name" value="LRR_5"/>
</dbReference>